<dbReference type="PATRIC" id="fig|45071.6.peg.442"/>
<sequence>MKRKAEVRMDIEQIKGEIRHRMTEISSLLKEGNNKDATQAFINFGAFLQDQYPDLLLDDLRKKMEGLMGQEFFENEMPPLGFIQYYINGRQEVYEDILEEEVTNELKANRISKMDAAIKGVNIFSHLLGGMRWEEGLKASEKEHPFDESILEEAKQWLVDAPYQVSKNVSEAARQKRLALHFVSEIRDNLEITIKSLSKQILEEVDKNPDLYNSIFKEGDRENNIDSLVKHLKENPSDAHSTEIKMAAASYDALKALTHTLDDAGKGNPRPQDKLRRFEDHLNNESVRSALDTNPDDDVTQFFKTVLYILKCAVTLTAYHWVTEGESLRSTQQQSLKDALTTLKKADEEGVIDPPTNTM</sequence>
<protein>
    <submittedName>
        <fullName evidence="1">Uncharacterized protein</fullName>
    </submittedName>
</protein>
<evidence type="ECO:0000313" key="1">
    <source>
        <dbReference type="EMBL" id="OEH45918.1"/>
    </source>
</evidence>
<dbReference type="AlphaFoldDB" id="A0A1E5JPG1"/>
<name>A0A1E5JPG1_9GAMM</name>
<gene>
    <name evidence="1" type="ORF">lpari_03106</name>
</gene>
<organism evidence="1 2">
    <name type="scientific">Legionella parisiensis</name>
    <dbReference type="NCBI Taxonomy" id="45071"/>
    <lineage>
        <taxon>Bacteria</taxon>
        <taxon>Pseudomonadati</taxon>
        <taxon>Pseudomonadota</taxon>
        <taxon>Gammaproteobacteria</taxon>
        <taxon>Legionellales</taxon>
        <taxon>Legionellaceae</taxon>
        <taxon>Legionella</taxon>
    </lineage>
</organism>
<dbReference type="EMBL" id="LSOG01000083">
    <property type="protein sequence ID" value="OEH45918.1"/>
    <property type="molecule type" value="Genomic_DNA"/>
</dbReference>
<dbReference type="OrthoDB" id="5653446at2"/>
<reference evidence="1 2" key="1">
    <citation type="submission" date="2016-02" db="EMBL/GenBank/DDBJ databases">
        <title>Secondary metabolites in Legionella.</title>
        <authorList>
            <person name="Tobias N.J."/>
            <person name="Bode H.B."/>
        </authorList>
    </citation>
    <scope>NUCLEOTIDE SEQUENCE [LARGE SCALE GENOMIC DNA]</scope>
    <source>
        <strain evidence="1 2">DSM 19216</strain>
    </source>
</reference>
<proteinExistence type="predicted"/>
<dbReference type="RefSeq" id="WP_058516342.1">
    <property type="nucleotide sequence ID" value="NZ_CAAAIE010000004.1"/>
</dbReference>
<dbReference type="STRING" id="45071.Lpar_0412"/>
<accession>A0A1E5JPG1</accession>
<keyword evidence="2" id="KW-1185">Reference proteome</keyword>
<comment type="caution">
    <text evidence="1">The sequence shown here is derived from an EMBL/GenBank/DDBJ whole genome shotgun (WGS) entry which is preliminary data.</text>
</comment>
<evidence type="ECO:0000313" key="2">
    <source>
        <dbReference type="Proteomes" id="UP000095229"/>
    </source>
</evidence>
<dbReference type="Proteomes" id="UP000095229">
    <property type="component" value="Unassembled WGS sequence"/>
</dbReference>